<dbReference type="KEGG" id="gba:J421_2468"/>
<dbReference type="InterPro" id="IPR011330">
    <property type="entry name" value="Glyco_hydro/deAcase_b/a-brl"/>
</dbReference>
<dbReference type="InParanoid" id="W0RI45"/>
<dbReference type="InterPro" id="IPR002509">
    <property type="entry name" value="NODB_dom"/>
</dbReference>
<dbReference type="SUPFAM" id="SSF88713">
    <property type="entry name" value="Glycoside hydrolase/deacetylase"/>
    <property type="match status" value="1"/>
</dbReference>
<sequence>MRATKALLRRAATSTPVGRLLRLATRGRATVFMLHRFASESNGGRGAPALLVEDTLDALRRGGYRLVSLSTLLDAVERGDRVGGWVAFTVDDGYADFAEVALPLFARYEAPCTVFVTSGAVDRACWFWWDQVEYLFERTRAARVAVATKEGPLNAQWADAHEREAVVAAVCARLKSLSTEERLSVTARLAAELGVALPETAPAMYASMTWEQVRACERAGVTIGGHTVTHPVLARCDDTQAEREIRDSLQRLREQCAGPIDMFAYPNGQPADYGAREMKLLATAGIRASFATHPGYVTADYLRSDDSAARWRVPRFPEQYSVPGMVRVVTGFGAMQISAPA</sequence>
<dbReference type="Gene3D" id="3.20.20.370">
    <property type="entry name" value="Glycoside hydrolase/deacetylase"/>
    <property type="match status" value="1"/>
</dbReference>
<dbReference type="HOGENOM" id="CLU_030024_1_1_0"/>
<keyword evidence="4" id="KW-1185">Reference proteome</keyword>
<keyword evidence="1" id="KW-0732">Signal</keyword>
<accession>W0RI45</accession>
<dbReference type="PANTHER" id="PTHR34216:SF7">
    <property type="entry name" value="POLY-BETA-1,6-N-ACETYL-D-GLUCOSAMINE N-DEACETYLASE"/>
    <property type="match status" value="1"/>
</dbReference>
<evidence type="ECO:0000256" key="1">
    <source>
        <dbReference type="ARBA" id="ARBA00022729"/>
    </source>
</evidence>
<dbReference type="EMBL" id="CP007128">
    <property type="protein sequence ID" value="AHG90005.1"/>
    <property type="molecule type" value="Genomic_DNA"/>
</dbReference>
<dbReference type="STRING" id="861299.J421_2468"/>
<dbReference type="PANTHER" id="PTHR34216">
    <property type="match status" value="1"/>
</dbReference>
<gene>
    <name evidence="3" type="ORF">J421_2468</name>
</gene>
<dbReference type="InterPro" id="IPR051398">
    <property type="entry name" value="Polysacch_Deacetylase"/>
</dbReference>
<evidence type="ECO:0000313" key="3">
    <source>
        <dbReference type="EMBL" id="AHG90005.1"/>
    </source>
</evidence>
<dbReference type="GO" id="GO:0016810">
    <property type="term" value="F:hydrolase activity, acting on carbon-nitrogen (but not peptide) bonds"/>
    <property type="evidence" value="ECO:0007669"/>
    <property type="project" value="InterPro"/>
</dbReference>
<name>W0RI45_9BACT</name>
<evidence type="ECO:0000313" key="4">
    <source>
        <dbReference type="Proteomes" id="UP000019151"/>
    </source>
</evidence>
<dbReference type="CDD" id="cd10918">
    <property type="entry name" value="CE4_NodB_like_5s_6s"/>
    <property type="match status" value="1"/>
</dbReference>
<dbReference type="Proteomes" id="UP000019151">
    <property type="component" value="Chromosome"/>
</dbReference>
<feature type="domain" description="NodB homology" evidence="2">
    <location>
        <begin position="84"/>
        <end position="341"/>
    </location>
</feature>
<dbReference type="PROSITE" id="PS51677">
    <property type="entry name" value="NODB"/>
    <property type="match status" value="1"/>
</dbReference>
<reference evidence="3 4" key="1">
    <citation type="journal article" date="2014" name="Genome Announc.">
        <title>Genome Sequence and Methylome of Soil Bacterium Gemmatirosa kalamazoonensis KBS708T, a Member of the Rarely Cultivated Gemmatimonadetes Phylum.</title>
        <authorList>
            <person name="Debruyn J.M."/>
            <person name="Radosevich M."/>
            <person name="Wommack K.E."/>
            <person name="Polson S.W."/>
            <person name="Hauser L.J."/>
            <person name="Fawaz M.N."/>
            <person name="Korlach J."/>
            <person name="Tsai Y.C."/>
        </authorList>
    </citation>
    <scope>NUCLEOTIDE SEQUENCE [LARGE SCALE GENOMIC DNA]</scope>
    <source>
        <strain evidence="3 4">KBS708</strain>
    </source>
</reference>
<proteinExistence type="predicted"/>
<protein>
    <submittedName>
        <fullName evidence="3">Polysaccharide deacetylase</fullName>
    </submittedName>
</protein>
<evidence type="ECO:0000259" key="2">
    <source>
        <dbReference type="PROSITE" id="PS51677"/>
    </source>
</evidence>
<dbReference type="GO" id="GO:0005975">
    <property type="term" value="P:carbohydrate metabolic process"/>
    <property type="evidence" value="ECO:0007669"/>
    <property type="project" value="InterPro"/>
</dbReference>
<dbReference type="AlphaFoldDB" id="W0RI45"/>
<dbReference type="Pfam" id="PF01522">
    <property type="entry name" value="Polysacc_deac_1"/>
    <property type="match status" value="2"/>
</dbReference>
<organism evidence="3 4">
    <name type="scientific">Gemmatirosa kalamazoonensis</name>
    <dbReference type="NCBI Taxonomy" id="861299"/>
    <lineage>
        <taxon>Bacteria</taxon>
        <taxon>Pseudomonadati</taxon>
        <taxon>Gemmatimonadota</taxon>
        <taxon>Gemmatimonadia</taxon>
        <taxon>Gemmatimonadales</taxon>
        <taxon>Gemmatimonadaceae</taxon>
        <taxon>Gemmatirosa</taxon>
    </lineage>
</organism>
<dbReference type="eggNOG" id="COG0726">
    <property type="taxonomic scope" value="Bacteria"/>
</dbReference>